<dbReference type="InterPro" id="IPR036942">
    <property type="entry name" value="Beta-barrel_TonB_sf"/>
</dbReference>
<evidence type="ECO:0000256" key="4">
    <source>
        <dbReference type="SAM" id="SignalP"/>
    </source>
</evidence>
<keyword evidence="2" id="KW-0472">Membrane</keyword>
<organism evidence="5 6">
    <name type="scientific">Candidatus Barnesiella excrementipullorum</name>
    <dbReference type="NCBI Taxonomy" id="2838479"/>
    <lineage>
        <taxon>Bacteria</taxon>
        <taxon>Pseudomonadati</taxon>
        <taxon>Bacteroidota</taxon>
        <taxon>Bacteroidia</taxon>
        <taxon>Bacteroidales</taxon>
        <taxon>Barnesiellaceae</taxon>
        <taxon>Barnesiella</taxon>
    </lineage>
</organism>
<dbReference type="EMBL" id="DXFB01000021">
    <property type="protein sequence ID" value="HIX44743.1"/>
    <property type="molecule type" value="Genomic_DNA"/>
</dbReference>
<gene>
    <name evidence="5" type="ORF">H9982_00840</name>
</gene>
<accession>A0A9D1VQH6</accession>
<dbReference type="GO" id="GO:0009279">
    <property type="term" value="C:cell outer membrane"/>
    <property type="evidence" value="ECO:0007669"/>
    <property type="project" value="UniProtKB-SubCell"/>
</dbReference>
<dbReference type="Proteomes" id="UP000824246">
    <property type="component" value="Unassembled WGS sequence"/>
</dbReference>
<evidence type="ECO:0000256" key="2">
    <source>
        <dbReference type="ARBA" id="ARBA00023136"/>
    </source>
</evidence>
<keyword evidence="4" id="KW-0732">Signal</keyword>
<dbReference type="Gene3D" id="2.40.170.20">
    <property type="entry name" value="TonB-dependent receptor, beta-barrel domain"/>
    <property type="match status" value="1"/>
</dbReference>
<reference evidence="5" key="1">
    <citation type="journal article" date="2021" name="PeerJ">
        <title>Extensive microbial diversity within the chicken gut microbiome revealed by metagenomics and culture.</title>
        <authorList>
            <person name="Gilroy R."/>
            <person name="Ravi A."/>
            <person name="Getino M."/>
            <person name="Pursley I."/>
            <person name="Horton D.L."/>
            <person name="Alikhan N.F."/>
            <person name="Baker D."/>
            <person name="Gharbi K."/>
            <person name="Hall N."/>
            <person name="Watson M."/>
            <person name="Adriaenssens E.M."/>
            <person name="Foster-Nyarko E."/>
            <person name="Jarju S."/>
            <person name="Secka A."/>
            <person name="Antonio M."/>
            <person name="Oren A."/>
            <person name="Chaudhuri R.R."/>
            <person name="La Ragione R."/>
            <person name="Hildebrand F."/>
            <person name="Pallen M.J."/>
        </authorList>
    </citation>
    <scope>NUCLEOTIDE SEQUENCE</scope>
    <source>
        <strain evidence="5">ChiHjej12B11-16260</strain>
    </source>
</reference>
<proteinExistence type="predicted"/>
<feature type="signal peptide" evidence="4">
    <location>
        <begin position="1"/>
        <end position="19"/>
    </location>
</feature>
<evidence type="ECO:0000256" key="3">
    <source>
        <dbReference type="ARBA" id="ARBA00023237"/>
    </source>
</evidence>
<evidence type="ECO:0000256" key="1">
    <source>
        <dbReference type="ARBA" id="ARBA00004442"/>
    </source>
</evidence>
<reference evidence="5" key="2">
    <citation type="submission" date="2021-04" db="EMBL/GenBank/DDBJ databases">
        <authorList>
            <person name="Gilroy R."/>
        </authorList>
    </citation>
    <scope>NUCLEOTIDE SEQUENCE</scope>
    <source>
        <strain evidence="5">ChiHjej12B11-16260</strain>
    </source>
</reference>
<protein>
    <recommendedName>
        <fullName evidence="7">TonB-dependent receptor</fullName>
    </recommendedName>
</protein>
<comment type="caution">
    <text evidence="5">The sequence shown here is derived from an EMBL/GenBank/DDBJ whole genome shotgun (WGS) entry which is preliminary data.</text>
</comment>
<evidence type="ECO:0008006" key="7">
    <source>
        <dbReference type="Google" id="ProtNLM"/>
    </source>
</evidence>
<dbReference type="SUPFAM" id="SSF56935">
    <property type="entry name" value="Porins"/>
    <property type="match status" value="1"/>
</dbReference>
<evidence type="ECO:0000313" key="6">
    <source>
        <dbReference type="Proteomes" id="UP000824246"/>
    </source>
</evidence>
<keyword evidence="3" id="KW-0998">Cell outer membrane</keyword>
<feature type="chain" id="PRO_5038372016" description="TonB-dependent receptor" evidence="4">
    <location>
        <begin position="20"/>
        <end position="574"/>
    </location>
</feature>
<comment type="subcellular location">
    <subcellularLocation>
        <location evidence="1">Cell outer membrane</location>
    </subcellularLocation>
</comment>
<name>A0A9D1VQH6_9BACT</name>
<evidence type="ECO:0000313" key="5">
    <source>
        <dbReference type="EMBL" id="HIX44743.1"/>
    </source>
</evidence>
<sequence length="574" mass="64263">MKTHYIALLLLALPIAAVAQSNDSLRREVTIVKDYTPIVKEASKINSLPPVSTPAFERKPVTYRYDATPAEIDITTSHMAVPRISPVATGSKYRKGYLDFGMGTYMGMAGNAGYHILDNAKDRLDIGLQFTSLNWNIPVNSSYVQGAERETATRQTFYDTRAGLHYDHRFESDVTLAFNAAYRFLNFNYYGTCGNLPGNRSSHPFQWAHNFFAEIKADNSAAVAYDYNQWSVTGGYSLYSNRWGAYVPDPSREQHAYLQASLCSDIGSGWSAGAEADIDFLQYNGVYPAGTPADEVIHNPELAATSLQSVFMTELLPHIDWNGRRVHFRAGVRAYISVNDGTIFRFAPDVHFNWEFVDNYFIYANIGGGKRLHTWNEVSQYCIYFDPSQRIPSTYSPLDATGGIRFNIVPEFSFSAYGGYEIAEAALFQAVGQSSQAISWQTLNATCVKAGARIDLNIGRIVSFIADGTYRLWRQGREEISFDRPRWEANARVRVEPHKQFGIEVGYNMQLGRNFGSLGSLADIHNLQASVTYRPIDILSLFVQGNNLLNRSYDFYYGVAAPRIQVMGGVAITF</sequence>
<dbReference type="AlphaFoldDB" id="A0A9D1VQH6"/>